<name>A0A8X6PC70_NEPPI</name>
<sequence>MSVKYPLEMHIESLMSAELETDEVAELGRKVKESVSWMKQVAVNSISIHCVVLWHSLTTRKLPLYLKIELDGVV</sequence>
<reference evidence="1" key="1">
    <citation type="submission" date="2020-08" db="EMBL/GenBank/DDBJ databases">
        <title>Multicomponent nature underlies the extraordinary mechanical properties of spider dragline silk.</title>
        <authorList>
            <person name="Kono N."/>
            <person name="Nakamura H."/>
            <person name="Mori M."/>
            <person name="Yoshida Y."/>
            <person name="Ohtoshi R."/>
            <person name="Malay A.D."/>
            <person name="Moran D.A.P."/>
            <person name="Tomita M."/>
            <person name="Numata K."/>
            <person name="Arakawa K."/>
        </authorList>
    </citation>
    <scope>NUCLEOTIDE SEQUENCE</scope>
</reference>
<dbReference type="Proteomes" id="UP000887013">
    <property type="component" value="Unassembled WGS sequence"/>
</dbReference>
<evidence type="ECO:0000313" key="2">
    <source>
        <dbReference type="Proteomes" id="UP000887013"/>
    </source>
</evidence>
<comment type="caution">
    <text evidence="1">The sequence shown here is derived from an EMBL/GenBank/DDBJ whole genome shotgun (WGS) entry which is preliminary data.</text>
</comment>
<gene>
    <name evidence="1" type="ORF">NPIL_685071</name>
</gene>
<organism evidence="1 2">
    <name type="scientific">Nephila pilipes</name>
    <name type="common">Giant wood spider</name>
    <name type="synonym">Nephila maculata</name>
    <dbReference type="NCBI Taxonomy" id="299642"/>
    <lineage>
        <taxon>Eukaryota</taxon>
        <taxon>Metazoa</taxon>
        <taxon>Ecdysozoa</taxon>
        <taxon>Arthropoda</taxon>
        <taxon>Chelicerata</taxon>
        <taxon>Arachnida</taxon>
        <taxon>Araneae</taxon>
        <taxon>Araneomorphae</taxon>
        <taxon>Entelegynae</taxon>
        <taxon>Araneoidea</taxon>
        <taxon>Nephilidae</taxon>
        <taxon>Nephila</taxon>
    </lineage>
</organism>
<keyword evidence="2" id="KW-1185">Reference proteome</keyword>
<protein>
    <submittedName>
        <fullName evidence="1">Uncharacterized protein</fullName>
    </submittedName>
</protein>
<dbReference type="AlphaFoldDB" id="A0A8X6PC70"/>
<proteinExistence type="predicted"/>
<accession>A0A8X6PC70</accession>
<dbReference type="EMBL" id="BMAW01019364">
    <property type="protein sequence ID" value="GFT63012.1"/>
    <property type="molecule type" value="Genomic_DNA"/>
</dbReference>
<evidence type="ECO:0000313" key="1">
    <source>
        <dbReference type="EMBL" id="GFT63012.1"/>
    </source>
</evidence>